<evidence type="ECO:0000256" key="2">
    <source>
        <dbReference type="SAM" id="SignalP"/>
    </source>
</evidence>
<name>A4RU19_OSTLU</name>
<dbReference type="EMBL" id="CP000583">
    <property type="protein sequence ID" value="ABO94887.1"/>
    <property type="molecule type" value="Genomic_DNA"/>
</dbReference>
<dbReference type="GO" id="GO:0016020">
    <property type="term" value="C:membrane"/>
    <property type="evidence" value="ECO:0007669"/>
    <property type="project" value="TreeGrafter"/>
</dbReference>
<feature type="transmembrane region" description="Helical" evidence="1">
    <location>
        <begin position="301"/>
        <end position="322"/>
    </location>
</feature>
<dbReference type="Proteomes" id="UP000001568">
    <property type="component" value="Chromosome 3"/>
</dbReference>
<accession>A4RU19</accession>
<dbReference type="PROSITE" id="PS51257">
    <property type="entry name" value="PROKAR_LIPOPROTEIN"/>
    <property type="match status" value="1"/>
</dbReference>
<gene>
    <name evidence="3" type="ORF">OSTLU_30466</name>
</gene>
<dbReference type="OMA" id="NAYTVNI"/>
<organism evidence="3 4">
    <name type="scientific">Ostreococcus lucimarinus (strain CCE9901)</name>
    <dbReference type="NCBI Taxonomy" id="436017"/>
    <lineage>
        <taxon>Eukaryota</taxon>
        <taxon>Viridiplantae</taxon>
        <taxon>Chlorophyta</taxon>
        <taxon>Mamiellophyceae</taxon>
        <taxon>Mamiellales</taxon>
        <taxon>Bathycoccaceae</taxon>
        <taxon>Ostreococcus</taxon>
    </lineage>
</organism>
<dbReference type="OrthoDB" id="1922814at2759"/>
<dbReference type="eggNOG" id="ENOG502QUH4">
    <property type="taxonomic scope" value="Eukaryota"/>
</dbReference>
<proteinExistence type="predicted"/>
<dbReference type="RefSeq" id="XP_001416594.1">
    <property type="nucleotide sequence ID" value="XM_001416557.1"/>
</dbReference>
<dbReference type="InterPro" id="IPR040283">
    <property type="entry name" value="DDB_G0292058-like"/>
</dbReference>
<dbReference type="KEGG" id="olu:OSTLU_30466"/>
<keyword evidence="1" id="KW-0472">Membrane</keyword>
<dbReference type="HOGENOM" id="CLU_442392_0_0_1"/>
<feature type="transmembrane region" description="Helical" evidence="1">
    <location>
        <begin position="203"/>
        <end position="221"/>
    </location>
</feature>
<feature type="signal peptide" evidence="2">
    <location>
        <begin position="1"/>
        <end position="29"/>
    </location>
</feature>
<sequence length="618" mass="66454">MARQRSFVAAAVAVALACVALGPIAGANAGHDGWGPNPTPTSSNSYNNPGYYGPYYGGGSTCPPTVTTFGRDANCPTSAGDCGTTSFYGSSDCQQMTWEYDNYKYYVLDGQPNLPEPFTGIPRVNIETNEKYEGQMALDRAYVGSIVGQALPGIVIAIMLFASMLLVCFFYLISSVCKCCGVCKCCFRPRPYTRKALHVAKGVQLLFVALCFCGCVVIYAASPDVSSGVRTITSGLVNATNDLSNDVSSLQTTLAAVQSTDMDTAELTDLSTAATTANVEITKTKNSIDKAQEDVQLAADIVAGVLLGVAVITMVLSVLNFWRLLIIFSVLTSLILIATWIVVGALAAVGVFLDDLCYTMDLYVQNPDSVSISKEIPCPDAKDVVQFGSKFREQINIMVHDLNDKVFTHNGGVGAGNQKNFLCPAYEKQTWDNLCGTASQRNAGSWVSPLWSDEFANKACEAYHRGDLGGTSAAPSATFTPFVTWDCRSGDTPSGYLNFTLSSSTRVTQTIGGDIGTYYNGVSGVTTQMVSDITNVYNVIWQFESILKCDFISNTFMWVQPGCREAVDAIQLMWRGFIVTATGYLCLWITMLVTLGRMANADLMIDGGKFNAKKAGLI</sequence>
<evidence type="ECO:0000256" key="1">
    <source>
        <dbReference type="SAM" id="Phobius"/>
    </source>
</evidence>
<dbReference type="Gramene" id="ABO94887">
    <property type="protein sequence ID" value="ABO94887"/>
    <property type="gene ID" value="OSTLU_30466"/>
</dbReference>
<dbReference type="GeneID" id="5001069"/>
<dbReference type="STRING" id="436017.A4RU19"/>
<keyword evidence="1" id="KW-0812">Transmembrane</keyword>
<evidence type="ECO:0000313" key="4">
    <source>
        <dbReference type="Proteomes" id="UP000001568"/>
    </source>
</evidence>
<dbReference type="PANTHER" id="PTHR31414">
    <property type="entry name" value="TRANSMEMBRANE PROTEIN DDB_G0292058"/>
    <property type="match status" value="1"/>
</dbReference>
<feature type="transmembrane region" description="Helical" evidence="1">
    <location>
        <begin position="334"/>
        <end position="353"/>
    </location>
</feature>
<evidence type="ECO:0000313" key="3">
    <source>
        <dbReference type="EMBL" id="ABO94887.1"/>
    </source>
</evidence>
<keyword evidence="2" id="KW-0732">Signal</keyword>
<reference evidence="3 4" key="1">
    <citation type="journal article" date="2007" name="Proc. Natl. Acad. Sci. U.S.A.">
        <title>The tiny eukaryote Ostreococcus provides genomic insights into the paradox of plankton speciation.</title>
        <authorList>
            <person name="Palenik B."/>
            <person name="Grimwood J."/>
            <person name="Aerts A."/>
            <person name="Rouze P."/>
            <person name="Salamov A."/>
            <person name="Putnam N."/>
            <person name="Dupont C."/>
            <person name="Jorgensen R."/>
            <person name="Derelle E."/>
            <person name="Rombauts S."/>
            <person name="Zhou K."/>
            <person name="Otillar R."/>
            <person name="Merchant S.S."/>
            <person name="Podell S."/>
            <person name="Gaasterland T."/>
            <person name="Napoli C."/>
            <person name="Gendler K."/>
            <person name="Manuell A."/>
            <person name="Tai V."/>
            <person name="Vallon O."/>
            <person name="Piganeau G."/>
            <person name="Jancek S."/>
            <person name="Heijde M."/>
            <person name="Jabbari K."/>
            <person name="Bowler C."/>
            <person name="Lohr M."/>
            <person name="Robbens S."/>
            <person name="Werner G."/>
            <person name="Dubchak I."/>
            <person name="Pazour G.J."/>
            <person name="Ren Q."/>
            <person name="Paulsen I."/>
            <person name="Delwiche C."/>
            <person name="Schmutz J."/>
            <person name="Rokhsar D."/>
            <person name="Van de Peer Y."/>
            <person name="Moreau H."/>
            <person name="Grigoriev I.V."/>
        </authorList>
    </citation>
    <scope>NUCLEOTIDE SEQUENCE [LARGE SCALE GENOMIC DNA]</scope>
    <source>
        <strain evidence="3 4">CCE9901</strain>
    </source>
</reference>
<dbReference type="PANTHER" id="PTHR31414:SF18">
    <property type="entry name" value="TRANSMEMBRANE PROTEIN-RELATED"/>
    <property type="match status" value="1"/>
</dbReference>
<feature type="transmembrane region" description="Helical" evidence="1">
    <location>
        <begin position="572"/>
        <end position="595"/>
    </location>
</feature>
<protein>
    <submittedName>
        <fullName evidence="3">Uncharacterized protein</fullName>
    </submittedName>
</protein>
<feature type="chain" id="PRO_5002672886" evidence="2">
    <location>
        <begin position="30"/>
        <end position="618"/>
    </location>
</feature>
<dbReference type="AlphaFoldDB" id="A4RU19"/>
<keyword evidence="4" id="KW-1185">Reference proteome</keyword>
<feature type="transmembrane region" description="Helical" evidence="1">
    <location>
        <begin position="150"/>
        <end position="173"/>
    </location>
</feature>
<keyword evidence="1" id="KW-1133">Transmembrane helix</keyword>